<keyword evidence="4 7" id="KW-0488">Methylation</keyword>
<evidence type="ECO:0000256" key="5">
    <source>
        <dbReference type="ARBA" id="ARBA00022490"/>
    </source>
</evidence>
<feature type="domain" description="Prokaryotic-type class I peptide chain release factors" evidence="9">
    <location>
        <begin position="222"/>
        <end position="238"/>
    </location>
</feature>
<dbReference type="Gene3D" id="6.10.140.1950">
    <property type="match status" value="1"/>
</dbReference>
<dbReference type="RefSeq" id="WP_198685951.1">
    <property type="nucleotide sequence ID" value="NZ_JAEIJD010000005.1"/>
</dbReference>
<name>A0A934M0J1_9RHOB</name>
<dbReference type="Gene3D" id="3.30.70.1660">
    <property type="match status" value="2"/>
</dbReference>
<comment type="caution">
    <text evidence="10">The sequence shown here is derived from an EMBL/GenBank/DDBJ whole genome shotgun (WGS) entry which is preliminary data.</text>
</comment>
<dbReference type="EMBL" id="JAEIJD010000005">
    <property type="protein sequence ID" value="MBI6629788.1"/>
    <property type="molecule type" value="Genomic_DNA"/>
</dbReference>
<evidence type="ECO:0000256" key="2">
    <source>
        <dbReference type="ARBA" id="ARBA00004496"/>
    </source>
</evidence>
<sequence>MIPEDRLEQITQRFQYLEAVMADGSRAGDIATLGREYSELRPVVEQIATWRALHRQVDDATALLDDPDMRALAEEELAELRDRLPQVEQDLQLALLPKDEADTRPAILEIRPGTGGDEAALFAADLLRMYHRYAEARGWGFDIVEQQATELGGIKEVVARIEGDNVFGRLKYESGVHRVQRVPSTESGGRIHTSAATVAVLPEAEDVDIAIDTNDLRIDTMRSSGAGGQHVNTTDSAVRITHVPSGIVVTSSEKSQHRNREIAMQVLKTRLFDMERQRVDSERSASRAAQVGSGDRSERIRTYNFPQGRMTDHRINLTLYKLEQVLAGELDEIIDALATNAQARLLAEMST</sequence>
<comment type="similarity">
    <text evidence="3 7">Belongs to the prokaryotic/mitochondrial release factor family.</text>
</comment>
<dbReference type="GO" id="GO:0016149">
    <property type="term" value="F:translation release factor activity, codon specific"/>
    <property type="evidence" value="ECO:0007669"/>
    <property type="project" value="UniProtKB-UniRule"/>
</dbReference>
<dbReference type="InterPro" id="IPR005139">
    <property type="entry name" value="PCRF"/>
</dbReference>
<comment type="subcellular location">
    <subcellularLocation>
        <location evidence="2 7">Cytoplasm</location>
    </subcellularLocation>
</comment>
<evidence type="ECO:0000256" key="3">
    <source>
        <dbReference type="ARBA" id="ARBA00010835"/>
    </source>
</evidence>
<evidence type="ECO:0000256" key="1">
    <source>
        <dbReference type="ARBA" id="ARBA00002986"/>
    </source>
</evidence>
<dbReference type="SMART" id="SM00937">
    <property type="entry name" value="PCRF"/>
    <property type="match status" value="1"/>
</dbReference>
<dbReference type="FunFam" id="3.30.70.1660:FF:000004">
    <property type="entry name" value="Peptide chain release factor 1"/>
    <property type="match status" value="1"/>
</dbReference>
<evidence type="ECO:0000256" key="8">
    <source>
        <dbReference type="NCBIfam" id="TIGR00019"/>
    </source>
</evidence>
<proteinExistence type="inferred from homology"/>
<organism evidence="10 11">
    <name type="scientific">Pontibaca salina</name>
    <dbReference type="NCBI Taxonomy" id="2795731"/>
    <lineage>
        <taxon>Bacteria</taxon>
        <taxon>Pseudomonadati</taxon>
        <taxon>Pseudomonadota</taxon>
        <taxon>Alphaproteobacteria</taxon>
        <taxon>Rhodobacterales</taxon>
        <taxon>Roseobacteraceae</taxon>
        <taxon>Pontibaca</taxon>
    </lineage>
</organism>
<evidence type="ECO:0000256" key="7">
    <source>
        <dbReference type="HAMAP-Rule" id="MF_00093"/>
    </source>
</evidence>
<dbReference type="HAMAP" id="MF_00093">
    <property type="entry name" value="Rel_fac_1"/>
    <property type="match status" value="1"/>
</dbReference>
<dbReference type="InterPro" id="IPR004373">
    <property type="entry name" value="RF-1"/>
</dbReference>
<dbReference type="NCBIfam" id="TIGR00019">
    <property type="entry name" value="prfA"/>
    <property type="match status" value="1"/>
</dbReference>
<comment type="function">
    <text evidence="1 7">Peptide chain release factor 1 directs the termination of translation in response to the peptide chain termination codons UAG and UAA.</text>
</comment>
<dbReference type="SUPFAM" id="SSF75620">
    <property type="entry name" value="Release factor"/>
    <property type="match status" value="1"/>
</dbReference>
<gene>
    <name evidence="7 10" type="primary">prfA</name>
    <name evidence="10" type="ORF">JAO82_07810</name>
</gene>
<dbReference type="PANTHER" id="PTHR43804:SF7">
    <property type="entry name" value="LD18447P"/>
    <property type="match status" value="1"/>
</dbReference>
<evidence type="ECO:0000256" key="6">
    <source>
        <dbReference type="ARBA" id="ARBA00022917"/>
    </source>
</evidence>
<evidence type="ECO:0000313" key="10">
    <source>
        <dbReference type="EMBL" id="MBI6629788.1"/>
    </source>
</evidence>
<dbReference type="Gene3D" id="3.30.160.20">
    <property type="match status" value="1"/>
</dbReference>
<dbReference type="AlphaFoldDB" id="A0A934M0J1"/>
<protein>
    <recommendedName>
        <fullName evidence="7 8">Peptide chain release factor 1</fullName>
        <shortName evidence="7">RF-1</shortName>
    </recommendedName>
</protein>
<dbReference type="Proteomes" id="UP000613255">
    <property type="component" value="Unassembled WGS sequence"/>
</dbReference>
<dbReference type="PANTHER" id="PTHR43804">
    <property type="entry name" value="LD18447P"/>
    <property type="match status" value="1"/>
</dbReference>
<keyword evidence="11" id="KW-1185">Reference proteome</keyword>
<dbReference type="FunFam" id="3.30.160.20:FF:000004">
    <property type="entry name" value="Peptide chain release factor 1"/>
    <property type="match status" value="1"/>
</dbReference>
<dbReference type="NCBIfam" id="NF001859">
    <property type="entry name" value="PRK00591.1"/>
    <property type="match status" value="1"/>
</dbReference>
<dbReference type="InterPro" id="IPR050057">
    <property type="entry name" value="Prokaryotic/Mito_RF"/>
</dbReference>
<comment type="PTM">
    <text evidence="7">Methylated by PrmC. Methylation increases the termination efficiency of RF1.</text>
</comment>
<feature type="modified residue" description="N5-methylglutamine" evidence="7">
    <location>
        <position position="229"/>
    </location>
</feature>
<dbReference type="Pfam" id="PF03462">
    <property type="entry name" value="PCRF"/>
    <property type="match status" value="1"/>
</dbReference>
<dbReference type="PROSITE" id="PS00745">
    <property type="entry name" value="RF_PROK_I"/>
    <property type="match status" value="1"/>
</dbReference>
<dbReference type="Pfam" id="PF00472">
    <property type="entry name" value="RF-1"/>
    <property type="match status" value="1"/>
</dbReference>
<evidence type="ECO:0000259" key="9">
    <source>
        <dbReference type="PROSITE" id="PS00745"/>
    </source>
</evidence>
<keyword evidence="5 7" id="KW-0963">Cytoplasm</keyword>
<evidence type="ECO:0000256" key="4">
    <source>
        <dbReference type="ARBA" id="ARBA00022481"/>
    </source>
</evidence>
<evidence type="ECO:0000313" key="11">
    <source>
        <dbReference type="Proteomes" id="UP000613255"/>
    </source>
</evidence>
<dbReference type="InterPro" id="IPR000352">
    <property type="entry name" value="Pep_chain_release_fac_I"/>
</dbReference>
<dbReference type="InterPro" id="IPR045853">
    <property type="entry name" value="Pep_chain_release_fac_I_sf"/>
</dbReference>
<dbReference type="GO" id="GO:0005829">
    <property type="term" value="C:cytosol"/>
    <property type="evidence" value="ECO:0007669"/>
    <property type="project" value="UniProtKB-ARBA"/>
</dbReference>
<reference evidence="10" key="1">
    <citation type="submission" date="2020-12" db="EMBL/GenBank/DDBJ databases">
        <title>Pontibaca salina gen. nov., sp. nov., isolated from marine sediment.</title>
        <authorList>
            <person name="Bo J."/>
            <person name="Wang S."/>
            <person name="Song X."/>
            <person name="Du Z."/>
        </authorList>
    </citation>
    <scope>NUCLEOTIDE SEQUENCE</scope>
    <source>
        <strain evidence="10">S1109L</strain>
    </source>
</reference>
<dbReference type="FunFam" id="3.30.70.1660:FF:000002">
    <property type="entry name" value="Peptide chain release factor 1"/>
    <property type="match status" value="1"/>
</dbReference>
<keyword evidence="6 7" id="KW-0648">Protein biosynthesis</keyword>
<accession>A0A934M0J1</accession>